<proteinExistence type="predicted"/>
<evidence type="ECO:0000313" key="2">
    <source>
        <dbReference type="EMBL" id="QHT34916.1"/>
    </source>
</evidence>
<accession>A0A6C0F0A4</accession>
<dbReference type="AlphaFoldDB" id="A0A6C0F0A4"/>
<name>A0A6C0F0A4_9ZZZZ</name>
<organism evidence="2">
    <name type="scientific">viral metagenome</name>
    <dbReference type="NCBI Taxonomy" id="1070528"/>
    <lineage>
        <taxon>unclassified sequences</taxon>
        <taxon>metagenomes</taxon>
        <taxon>organismal metagenomes</taxon>
    </lineage>
</organism>
<evidence type="ECO:0000256" key="1">
    <source>
        <dbReference type="SAM" id="MobiDB-lite"/>
    </source>
</evidence>
<reference evidence="2" key="1">
    <citation type="journal article" date="2020" name="Nature">
        <title>Giant virus diversity and host interactions through global metagenomics.</title>
        <authorList>
            <person name="Schulz F."/>
            <person name="Roux S."/>
            <person name="Paez-Espino D."/>
            <person name="Jungbluth S."/>
            <person name="Walsh D.A."/>
            <person name="Denef V.J."/>
            <person name="McMahon K.D."/>
            <person name="Konstantinidis K.T."/>
            <person name="Eloe-Fadrosh E.A."/>
            <person name="Kyrpides N.C."/>
            <person name="Woyke T."/>
        </authorList>
    </citation>
    <scope>NUCLEOTIDE SEQUENCE</scope>
    <source>
        <strain evidence="2">GVMAG-M-3300009180-1</strain>
    </source>
</reference>
<dbReference type="Gene3D" id="3.40.50.1000">
    <property type="entry name" value="HAD superfamily/HAD-like"/>
    <property type="match status" value="1"/>
</dbReference>
<feature type="region of interest" description="Disordered" evidence="1">
    <location>
        <begin position="181"/>
        <end position="232"/>
    </location>
</feature>
<feature type="compositionally biased region" description="Basic and acidic residues" evidence="1">
    <location>
        <begin position="185"/>
        <end position="212"/>
    </location>
</feature>
<sequence length="232" mass="26125">MAGLFSSSRGLTPANNTIAVADFDNTFAKHSGGKPVAIFEYNGITYTRYKDLMTREEIQQLAALIREFKGYGIPFHVVSWADEALLKQYLQHVLEQHVGAYNMITGIHGSFNQHYIPKSKTINSFRKDEKIIFIDDDEKNIDDVEKNVPGALAIKAKPGESSANMEALKVTALRDHQSLSYEGHMPGEVHVDKESPKEAPESKRRKTNEGGKSKSKRKTKSKRKSKRKTMKK</sequence>
<dbReference type="InterPro" id="IPR023214">
    <property type="entry name" value="HAD_sf"/>
</dbReference>
<protein>
    <recommendedName>
        <fullName evidence="3">FCP1 homology domain-containing protein</fullName>
    </recommendedName>
</protein>
<dbReference type="EMBL" id="MN739011">
    <property type="protein sequence ID" value="QHT34916.1"/>
    <property type="molecule type" value="Genomic_DNA"/>
</dbReference>
<evidence type="ECO:0008006" key="3">
    <source>
        <dbReference type="Google" id="ProtNLM"/>
    </source>
</evidence>
<feature type="compositionally biased region" description="Basic residues" evidence="1">
    <location>
        <begin position="213"/>
        <end position="232"/>
    </location>
</feature>